<proteinExistence type="predicted"/>
<accession>A0ABR3PQR0</accession>
<evidence type="ECO:0008006" key="4">
    <source>
        <dbReference type="Google" id="ProtNLM"/>
    </source>
</evidence>
<dbReference type="PANTHER" id="PTHR11362">
    <property type="entry name" value="PHOSPHATIDYLETHANOLAMINE-BINDING PROTEIN"/>
    <property type="match status" value="1"/>
</dbReference>
<dbReference type="SUPFAM" id="SSF49777">
    <property type="entry name" value="PEBP-like"/>
    <property type="match status" value="1"/>
</dbReference>
<dbReference type="Gene3D" id="3.90.280.10">
    <property type="entry name" value="PEBP-like"/>
    <property type="match status" value="1"/>
</dbReference>
<keyword evidence="3" id="KW-1185">Reference proteome</keyword>
<dbReference type="Proteomes" id="UP001562354">
    <property type="component" value="Unassembled WGS sequence"/>
</dbReference>
<dbReference type="InterPro" id="IPR008914">
    <property type="entry name" value="PEBP"/>
</dbReference>
<sequence length="198" mass="22328">MRTFSELTNIYLWGLLLSIANCQTPAGFVPQTKNGMTILFGDREVSVGSYIPKQVAAVRPEIMHVSPIDTPLMAIMIDPTQPDQQTPAYPQLLYWFQPNLTETKSQDMVYLNYTDSEALTPYLGPQPVDDGRLHTYIILLFRQPSNYTVSSRFPTSFAEFAQRQHFQLEEYAIKTGMGDPVAATYFLSAVNCVPMAPF</sequence>
<evidence type="ECO:0000313" key="3">
    <source>
        <dbReference type="Proteomes" id="UP001562354"/>
    </source>
</evidence>
<evidence type="ECO:0000256" key="1">
    <source>
        <dbReference type="SAM" id="SignalP"/>
    </source>
</evidence>
<name>A0ABR3PQR0_9PEZI</name>
<dbReference type="InterPro" id="IPR036610">
    <property type="entry name" value="PEBP-like_sf"/>
</dbReference>
<dbReference type="PANTHER" id="PTHR11362:SF82">
    <property type="entry name" value="PHOSPHATIDYLETHANOLAMINE-BINDING PROTEIN 4"/>
    <property type="match status" value="1"/>
</dbReference>
<evidence type="ECO:0000313" key="2">
    <source>
        <dbReference type="EMBL" id="KAL1311896.1"/>
    </source>
</evidence>
<organism evidence="2 3">
    <name type="scientific">Neodothiora populina</name>
    <dbReference type="NCBI Taxonomy" id="2781224"/>
    <lineage>
        <taxon>Eukaryota</taxon>
        <taxon>Fungi</taxon>
        <taxon>Dikarya</taxon>
        <taxon>Ascomycota</taxon>
        <taxon>Pezizomycotina</taxon>
        <taxon>Dothideomycetes</taxon>
        <taxon>Dothideomycetidae</taxon>
        <taxon>Dothideales</taxon>
        <taxon>Dothioraceae</taxon>
        <taxon>Neodothiora</taxon>
    </lineage>
</organism>
<dbReference type="EMBL" id="JBFMKM010000001">
    <property type="protein sequence ID" value="KAL1311896.1"/>
    <property type="molecule type" value="Genomic_DNA"/>
</dbReference>
<dbReference type="CDD" id="cd00866">
    <property type="entry name" value="PEBP_euk"/>
    <property type="match status" value="1"/>
</dbReference>
<gene>
    <name evidence="2" type="ORF">AAFC00_001968</name>
</gene>
<feature type="chain" id="PRO_5046619102" description="Phosphatidylethanolamine-binding protein" evidence="1">
    <location>
        <begin position="23"/>
        <end position="198"/>
    </location>
</feature>
<dbReference type="Pfam" id="PF01161">
    <property type="entry name" value="PBP"/>
    <property type="match status" value="1"/>
</dbReference>
<feature type="signal peptide" evidence="1">
    <location>
        <begin position="1"/>
        <end position="22"/>
    </location>
</feature>
<protein>
    <recommendedName>
        <fullName evidence="4">Phosphatidylethanolamine-binding protein</fullName>
    </recommendedName>
</protein>
<dbReference type="GeneID" id="95975670"/>
<keyword evidence="1" id="KW-0732">Signal</keyword>
<comment type="caution">
    <text evidence="2">The sequence shown here is derived from an EMBL/GenBank/DDBJ whole genome shotgun (WGS) entry which is preliminary data.</text>
</comment>
<reference evidence="2 3" key="1">
    <citation type="submission" date="2024-07" db="EMBL/GenBank/DDBJ databases">
        <title>Draft sequence of the Neodothiora populina.</title>
        <authorList>
            <person name="Drown D.D."/>
            <person name="Schuette U.S."/>
            <person name="Buechlein A.B."/>
            <person name="Rusch D.R."/>
            <person name="Winton L.W."/>
            <person name="Adams G.A."/>
        </authorList>
    </citation>
    <scope>NUCLEOTIDE SEQUENCE [LARGE SCALE GENOMIC DNA]</scope>
    <source>
        <strain evidence="2 3">CPC 39397</strain>
    </source>
</reference>
<dbReference type="InterPro" id="IPR035810">
    <property type="entry name" value="PEBP_euk"/>
</dbReference>
<dbReference type="RefSeq" id="XP_069204744.1">
    <property type="nucleotide sequence ID" value="XM_069348524.1"/>
</dbReference>